<keyword evidence="2" id="KW-0472">Membrane</keyword>
<sequence>MIIILLSLIKKKCFGILITFINYIYKYIFQIPFQIKQLLSSSHCQNLFKTYQLVLLLSINRIHQNFRQSQPRRAFQIFFLYLNQFFQLLFPQCLQRTPRQLNLILILKLRLYYLIITSHYIFFQISKKSKHIKKNKNDVHEYTEEKKKEIEKEYQQIKKSNQLHESYEPKIQNVVSTVILKMKTKTGEDIDKLDLDNLAHTSQNCEYKKSRFPALIQRIKEPKSTALIFEAGKMVITGTKGQNEAEEAANKV</sequence>
<keyword evidence="4" id="KW-1185">Reference proteome</keyword>
<keyword evidence="2" id="KW-1133">Transmembrane helix</keyword>
<protein>
    <submittedName>
        <fullName evidence="3">Uncharacterized protein</fullName>
    </submittedName>
</protein>
<gene>
    <name evidence="3" type="ORF">PPRIM_AZ9-3.1.T0470036</name>
</gene>
<dbReference type="PANTHER" id="PTHR10126">
    <property type="entry name" value="TATA-BOX BINDING PROTEIN"/>
    <property type="match status" value="1"/>
</dbReference>
<name>A0A8S1LY47_PARPR</name>
<reference evidence="3" key="1">
    <citation type="submission" date="2021-01" db="EMBL/GenBank/DDBJ databases">
        <authorList>
            <consortium name="Genoscope - CEA"/>
            <person name="William W."/>
        </authorList>
    </citation>
    <scope>NUCLEOTIDE SEQUENCE</scope>
</reference>
<keyword evidence="1" id="KW-0175">Coiled coil</keyword>
<organism evidence="3 4">
    <name type="scientific">Paramecium primaurelia</name>
    <dbReference type="NCBI Taxonomy" id="5886"/>
    <lineage>
        <taxon>Eukaryota</taxon>
        <taxon>Sar</taxon>
        <taxon>Alveolata</taxon>
        <taxon>Ciliophora</taxon>
        <taxon>Intramacronucleata</taxon>
        <taxon>Oligohymenophorea</taxon>
        <taxon>Peniculida</taxon>
        <taxon>Parameciidae</taxon>
        <taxon>Paramecium</taxon>
    </lineage>
</organism>
<evidence type="ECO:0000256" key="1">
    <source>
        <dbReference type="SAM" id="Coils"/>
    </source>
</evidence>
<feature type="coiled-coil region" evidence="1">
    <location>
        <begin position="132"/>
        <end position="160"/>
    </location>
</feature>
<proteinExistence type="predicted"/>
<dbReference type="AlphaFoldDB" id="A0A8S1LY47"/>
<dbReference type="Pfam" id="PF00352">
    <property type="entry name" value="TBP"/>
    <property type="match status" value="1"/>
</dbReference>
<evidence type="ECO:0000313" key="3">
    <source>
        <dbReference type="EMBL" id="CAD8071222.1"/>
    </source>
</evidence>
<dbReference type="InterPro" id="IPR000814">
    <property type="entry name" value="TBP"/>
</dbReference>
<feature type="transmembrane region" description="Helical" evidence="2">
    <location>
        <begin position="103"/>
        <end position="123"/>
    </location>
</feature>
<comment type="caution">
    <text evidence="3">The sequence shown here is derived from an EMBL/GenBank/DDBJ whole genome shotgun (WGS) entry which is preliminary data.</text>
</comment>
<dbReference type="EMBL" id="CAJJDM010000047">
    <property type="protein sequence ID" value="CAD8071222.1"/>
    <property type="molecule type" value="Genomic_DNA"/>
</dbReference>
<evidence type="ECO:0000313" key="4">
    <source>
        <dbReference type="Proteomes" id="UP000688137"/>
    </source>
</evidence>
<evidence type="ECO:0000256" key="2">
    <source>
        <dbReference type="SAM" id="Phobius"/>
    </source>
</evidence>
<dbReference type="GO" id="GO:0006352">
    <property type="term" value="P:DNA-templated transcription initiation"/>
    <property type="evidence" value="ECO:0007669"/>
    <property type="project" value="InterPro"/>
</dbReference>
<keyword evidence="2" id="KW-0812">Transmembrane</keyword>
<dbReference type="GO" id="GO:0003677">
    <property type="term" value="F:DNA binding"/>
    <property type="evidence" value="ECO:0007669"/>
    <property type="project" value="InterPro"/>
</dbReference>
<accession>A0A8S1LY47</accession>
<dbReference type="Proteomes" id="UP000688137">
    <property type="component" value="Unassembled WGS sequence"/>
</dbReference>